<dbReference type="Proteomes" id="UP000183809">
    <property type="component" value="Unassembled WGS sequence"/>
</dbReference>
<gene>
    <name evidence="1" type="ORF">BKCO1_27000116</name>
</gene>
<dbReference type="AlphaFoldDB" id="A0A1J9S2B7"/>
<evidence type="ECO:0000313" key="1">
    <source>
        <dbReference type="EMBL" id="OJD33789.1"/>
    </source>
</evidence>
<sequence length="283" mass="30138">MSAYRVIQQTAAHRYKRLVTYDYRTVHSIINAATILHVSFSPAAADADAATNAPAAAPAPSPAPSPAAPPPPSYPAILPMIGTMGLYAQPDADPAHTPLDLYLHGHASARLMRQPSETAVSVSAALLDGVVLALTPYNHNCQFRSAVVVGRASVVRDADEKLWAMRLITDGLVAGRWEGSRTPPTEGEVRSTSILKVVVDGASAKVNVAGPNNSRAELKDEGVVGRVWTGVVPVCSELFGTPVPCGDNRVEPVPEYLEEWVRKHNEEVKRHAGGETSSAEVEE</sequence>
<dbReference type="InterPro" id="IPR024747">
    <property type="entry name" value="Pyridox_Oxase-rel"/>
</dbReference>
<name>A0A1J9S2B7_9PEZI</name>
<dbReference type="RefSeq" id="XP_020130049.1">
    <property type="nucleotide sequence ID" value="XM_020273523.1"/>
</dbReference>
<reference evidence="1 2" key="1">
    <citation type="submission" date="2016-10" db="EMBL/GenBank/DDBJ databases">
        <title>Proteomics and genomics reveal pathogen-plant mechanisms compatible with a hemibiotrophic lifestyle of Diplodia corticola.</title>
        <authorList>
            <person name="Fernandes I."/>
            <person name="De Jonge R."/>
            <person name="Van De Peer Y."/>
            <person name="Devreese B."/>
            <person name="Alves A."/>
            <person name="Esteves A.C."/>
        </authorList>
    </citation>
    <scope>NUCLEOTIDE SEQUENCE [LARGE SCALE GENOMIC DNA]</scope>
    <source>
        <strain evidence="1 2">CBS 112549</strain>
    </source>
</reference>
<keyword evidence="2" id="KW-1185">Reference proteome</keyword>
<dbReference type="Pfam" id="PF12900">
    <property type="entry name" value="Pyridox_ox_2"/>
    <property type="match status" value="1"/>
</dbReference>
<proteinExistence type="predicted"/>
<organism evidence="1 2">
    <name type="scientific">Diplodia corticola</name>
    <dbReference type="NCBI Taxonomy" id="236234"/>
    <lineage>
        <taxon>Eukaryota</taxon>
        <taxon>Fungi</taxon>
        <taxon>Dikarya</taxon>
        <taxon>Ascomycota</taxon>
        <taxon>Pezizomycotina</taxon>
        <taxon>Dothideomycetes</taxon>
        <taxon>Dothideomycetes incertae sedis</taxon>
        <taxon>Botryosphaeriales</taxon>
        <taxon>Botryosphaeriaceae</taxon>
        <taxon>Diplodia</taxon>
    </lineage>
</organism>
<comment type="caution">
    <text evidence="1">The sequence shown here is derived from an EMBL/GenBank/DDBJ whole genome shotgun (WGS) entry which is preliminary data.</text>
</comment>
<dbReference type="PANTHER" id="PTHR34071">
    <property type="entry name" value="5-NITROIMIDAZOLE ANTIBIOTICS RESISTANCE PROTEIN, NIMA-FAMILY-RELATED PROTEIN-RELATED"/>
    <property type="match status" value="1"/>
</dbReference>
<accession>A0A1J9S2B7</accession>
<dbReference type="SUPFAM" id="SSF50475">
    <property type="entry name" value="FMN-binding split barrel"/>
    <property type="match status" value="1"/>
</dbReference>
<dbReference type="PANTHER" id="PTHR34071:SF2">
    <property type="entry name" value="FLAVIN-NUCLEOTIDE-BINDING PROTEIN"/>
    <property type="match status" value="1"/>
</dbReference>
<dbReference type="OrthoDB" id="444432at2759"/>
<evidence type="ECO:0000313" key="2">
    <source>
        <dbReference type="Proteomes" id="UP000183809"/>
    </source>
</evidence>
<dbReference type="GeneID" id="31013784"/>
<dbReference type="InterPro" id="IPR012349">
    <property type="entry name" value="Split_barrel_FMN-bd"/>
</dbReference>
<dbReference type="EMBL" id="MNUE01000027">
    <property type="protein sequence ID" value="OJD33789.1"/>
    <property type="molecule type" value="Genomic_DNA"/>
</dbReference>
<dbReference type="STRING" id="236234.A0A1J9S2B7"/>
<dbReference type="Gene3D" id="2.30.110.10">
    <property type="entry name" value="Electron Transport, Fmn-binding Protein, Chain A"/>
    <property type="match status" value="1"/>
</dbReference>
<protein>
    <submittedName>
        <fullName evidence="1">Flavin-nucleotide-binding protein</fullName>
    </submittedName>
</protein>